<dbReference type="RefSeq" id="NP_963987.1">
    <property type="nucleotide sequence ID" value="NC_005361.1"/>
</dbReference>
<accession>Q6TDL5</accession>
<dbReference type="GeneID" id="2741772"/>
<evidence type="ECO:0000313" key="1">
    <source>
        <dbReference type="EMBL" id="AAQ94383.1"/>
    </source>
</evidence>
<dbReference type="Proteomes" id="UP000006814">
    <property type="component" value="Segment"/>
</dbReference>
<dbReference type="KEGG" id="vg:2741772"/>
<dbReference type="Gene3D" id="3.90.320.10">
    <property type="match status" value="1"/>
</dbReference>
<name>Q6TDL5_9VIRU</name>
<keyword evidence="2" id="KW-1185">Reference proteome</keyword>
<reference evidence="1 2" key="1">
    <citation type="journal article" date="2004" name="J. Virol.">
        <title>Comparative genomic analysis of hyperthermophilic archaeal Fuselloviridae viruses.</title>
        <authorList>
            <person name="Wiedenheft B."/>
            <person name="Stedman K."/>
            <person name="Roberto F."/>
            <person name="Willits D."/>
            <person name="Gleske A.K."/>
            <person name="Zoeller L."/>
            <person name="Snyder J."/>
            <person name="Douglas T."/>
            <person name="Young M."/>
        </authorList>
    </citation>
    <scope>NUCLEOTIDE SEQUENCE</scope>
</reference>
<sequence length="204" mass="23908">MKSRLLTIIADYQIINGNNSETIWVTELSRCLRQSFLMRKNPVRPTLDTLMRMNIGSGLHMRLQKILAKHGFEVEKRVERKTALGFNIVGKVDVYDKEENTIYELKYTHQQSLDKIRLNNYLRQLNYYIEMANALAGYLIIVHADGRVEEIKRDYSETDLEARANTFGISVEENILPPKKVKPDVECVECPFYNYCWRDRNGVR</sequence>
<dbReference type="OrthoDB" id="9588at10239"/>
<evidence type="ECO:0000313" key="2">
    <source>
        <dbReference type="Proteomes" id="UP000006814"/>
    </source>
</evidence>
<proteinExistence type="predicted"/>
<dbReference type="InterPro" id="IPR011604">
    <property type="entry name" value="PDDEXK-like_dom_sf"/>
</dbReference>
<protein>
    <submittedName>
        <fullName evidence="1">ORF A204</fullName>
    </submittedName>
</protein>
<organism evidence="1 2">
    <name type="scientific">Sulfolobus virus Kamchatka 1</name>
    <dbReference type="NCBI Taxonomy" id="248496"/>
    <lineage>
        <taxon>Viruses</taxon>
        <taxon>Viruses incertae sedis</taxon>
        <taxon>Fuselloviridae</taxon>
        <taxon>Alphafusellovirus</taxon>
        <taxon>Alphafusellovirus kamchatkaense</taxon>
        <taxon>Sulfolobus spindle-shaped virus 9</taxon>
    </lineage>
</organism>
<dbReference type="EMBL" id="AY423772">
    <property type="protein sequence ID" value="AAQ94383.1"/>
    <property type="molecule type" value="Genomic_DNA"/>
</dbReference>